<dbReference type="HAMAP" id="MF_01454">
    <property type="entry name" value="GTPase_Obg"/>
    <property type="match status" value="1"/>
</dbReference>
<comment type="subcellular location">
    <subcellularLocation>
        <location evidence="9">Cytoplasm</location>
    </subcellularLocation>
</comment>
<feature type="binding site" evidence="9">
    <location>
        <begin position="190"/>
        <end position="194"/>
    </location>
    <ligand>
        <name>GTP</name>
        <dbReference type="ChEBI" id="CHEBI:37565"/>
    </ligand>
</feature>
<protein>
    <recommendedName>
        <fullName evidence="9">GTPase Obg</fullName>
        <ecNumber evidence="9">3.6.5.-</ecNumber>
    </recommendedName>
    <alternativeName>
        <fullName evidence="9">GTP-binding protein Obg</fullName>
    </alternativeName>
</protein>
<comment type="function">
    <text evidence="9">An essential GTPase which binds GTP, GDP and possibly (p)ppGpp with moderate affinity, with high nucleotide exchange rates and a fairly low GTP hydrolysis rate. Plays a role in control of the cell cycle, stress response, ribosome biogenesis and in those bacteria that undergo differentiation, in morphogenesis control.</text>
</comment>
<dbReference type="Proteomes" id="UP001058458">
    <property type="component" value="Chromosome"/>
</dbReference>
<dbReference type="InterPro" id="IPR006169">
    <property type="entry name" value="GTP1_OBG_dom"/>
</dbReference>
<feature type="binding site" evidence="9">
    <location>
        <begin position="212"/>
        <end position="215"/>
    </location>
    <ligand>
        <name>GTP</name>
        <dbReference type="ChEBI" id="CHEBI:37565"/>
    </ligand>
</feature>
<dbReference type="SUPFAM" id="SSF52540">
    <property type="entry name" value="P-loop containing nucleoside triphosphate hydrolases"/>
    <property type="match status" value="1"/>
</dbReference>
<evidence type="ECO:0000256" key="10">
    <source>
        <dbReference type="SAM" id="MobiDB-lite"/>
    </source>
</evidence>
<dbReference type="PIRSF" id="PIRSF002401">
    <property type="entry name" value="GTP_bd_Obg/CgtA"/>
    <property type="match status" value="1"/>
</dbReference>
<dbReference type="InterPro" id="IPR006073">
    <property type="entry name" value="GTP-bd"/>
</dbReference>
<evidence type="ECO:0000256" key="5">
    <source>
        <dbReference type="ARBA" id="ARBA00022741"/>
    </source>
</evidence>
<dbReference type="Pfam" id="PF09269">
    <property type="entry name" value="DUF1967"/>
    <property type="match status" value="1"/>
</dbReference>
<evidence type="ECO:0000313" key="15">
    <source>
        <dbReference type="Proteomes" id="UP001058458"/>
    </source>
</evidence>
<accession>A0AB38QZG2</accession>
<dbReference type="PROSITE" id="PS51710">
    <property type="entry name" value="G_OBG"/>
    <property type="match status" value="1"/>
</dbReference>
<dbReference type="GO" id="GO:0042254">
    <property type="term" value="P:ribosome biogenesis"/>
    <property type="evidence" value="ECO:0007669"/>
    <property type="project" value="UniProtKB-UniRule"/>
</dbReference>
<dbReference type="NCBIfam" id="TIGR02729">
    <property type="entry name" value="Obg_CgtA"/>
    <property type="match status" value="1"/>
</dbReference>
<dbReference type="InterPro" id="IPR045086">
    <property type="entry name" value="OBG_GTPase"/>
</dbReference>
<feature type="domain" description="Obg" evidence="13">
    <location>
        <begin position="1"/>
        <end position="158"/>
    </location>
</feature>
<dbReference type="InterPro" id="IPR036346">
    <property type="entry name" value="GTP-bd_prot_GTP1/OBG_C_sf"/>
</dbReference>
<keyword evidence="8 9" id="KW-0342">GTP-binding</keyword>
<dbReference type="AlphaFoldDB" id="A0AB38QZG2"/>
<keyword evidence="3 9" id="KW-0963">Cytoplasm</keyword>
<evidence type="ECO:0000256" key="2">
    <source>
        <dbReference type="ARBA" id="ARBA00007699"/>
    </source>
</evidence>
<name>A0AB38QZG2_PARTM</name>
<dbReference type="GO" id="GO:0005525">
    <property type="term" value="F:GTP binding"/>
    <property type="evidence" value="ECO:0007669"/>
    <property type="project" value="UniProtKB-UniRule"/>
</dbReference>
<dbReference type="PROSITE" id="PS51881">
    <property type="entry name" value="OCT"/>
    <property type="match status" value="1"/>
</dbReference>
<dbReference type="SUPFAM" id="SSF82051">
    <property type="entry name" value="Obg GTP-binding protein N-terminal domain"/>
    <property type="match status" value="1"/>
</dbReference>
<evidence type="ECO:0000256" key="8">
    <source>
        <dbReference type="ARBA" id="ARBA00023134"/>
    </source>
</evidence>
<evidence type="ECO:0000256" key="9">
    <source>
        <dbReference type="HAMAP-Rule" id="MF_01454"/>
    </source>
</evidence>
<proteinExistence type="inferred from homology"/>
<comment type="similarity">
    <text evidence="2 9">Belongs to the TRAFAC class OBG-HflX-like GTPase superfamily. OBG GTPase family.</text>
</comment>
<feature type="binding site" evidence="9">
    <location>
        <begin position="310"/>
        <end position="312"/>
    </location>
    <ligand>
        <name>GTP</name>
        <dbReference type="ChEBI" id="CHEBI:37565"/>
    </ligand>
</feature>
<evidence type="ECO:0000256" key="1">
    <source>
        <dbReference type="ARBA" id="ARBA00001946"/>
    </source>
</evidence>
<feature type="binding site" evidence="9">
    <location>
        <begin position="282"/>
        <end position="285"/>
    </location>
    <ligand>
        <name>GTP</name>
        <dbReference type="ChEBI" id="CHEBI:37565"/>
    </ligand>
</feature>
<dbReference type="SUPFAM" id="SSF102741">
    <property type="entry name" value="Obg GTP-binding protein C-terminal domain"/>
    <property type="match status" value="1"/>
</dbReference>
<feature type="binding site" evidence="9">
    <location>
        <begin position="165"/>
        <end position="172"/>
    </location>
    <ligand>
        <name>GTP</name>
        <dbReference type="ChEBI" id="CHEBI:37565"/>
    </ligand>
</feature>
<dbReference type="InterPro" id="IPR014100">
    <property type="entry name" value="GTP-bd_Obg/CgtA"/>
</dbReference>
<evidence type="ECO:0000256" key="3">
    <source>
        <dbReference type="ARBA" id="ARBA00022490"/>
    </source>
</evidence>
<dbReference type="InterPro" id="IPR027417">
    <property type="entry name" value="P-loop_NTPase"/>
</dbReference>
<dbReference type="PANTHER" id="PTHR11702">
    <property type="entry name" value="DEVELOPMENTALLY REGULATED GTP-BINDING PROTEIN-RELATED"/>
    <property type="match status" value="1"/>
</dbReference>
<sequence length="428" mass="47425">MFVDQVKIYVKGGDGGNGMVAFRREKYVPKGGPAGGDGGKGGDVVFVVDEGLRTLMDFRYQRHFKAARGENGMSKNQHGKNAEDLIVKVPPGTVVIDADTNQVLADLTENGQRFVVAKGGRGGRGNTRFATPANPAPEIAENGEPGEERNVILELKLLADVGLVGFPSVGKSTLLSVVSAAKPKIAEYHFTTLVPNLGVVETDDGRSFVMADLPGLIEGAHQGVGLGHQFLRHIERTRVIVHVIDMAAIEGRDPYEDYLVINEELKQYNLRLTERPQIIVANKMDMPNAEENLKKFREKLGDKVPVFPISAVTRQGVRELLFAIADLLETTPEFPLHEAEEPGLQRVVYKYEKEEIPFTITRDSDGTFILSGDKVEKLFKMTDFSREESVRRFARQLRAMGVDDALRERGAKDGDIIRLLDYEFEFVD</sequence>
<dbReference type="Pfam" id="PF01018">
    <property type="entry name" value="GTP1_OBG"/>
    <property type="match status" value="1"/>
</dbReference>
<evidence type="ECO:0000256" key="6">
    <source>
        <dbReference type="ARBA" id="ARBA00022801"/>
    </source>
</evidence>
<dbReference type="NCBIfam" id="TIGR03595">
    <property type="entry name" value="Obg_CgtA_exten"/>
    <property type="match status" value="1"/>
</dbReference>
<dbReference type="NCBIfam" id="NF008954">
    <property type="entry name" value="PRK12296.1"/>
    <property type="match status" value="1"/>
</dbReference>
<evidence type="ECO:0000259" key="13">
    <source>
        <dbReference type="PROSITE" id="PS51883"/>
    </source>
</evidence>
<dbReference type="FunFam" id="2.70.210.12:FF:000001">
    <property type="entry name" value="GTPase Obg"/>
    <property type="match status" value="1"/>
</dbReference>
<dbReference type="PROSITE" id="PS00905">
    <property type="entry name" value="GTP1_OBG"/>
    <property type="match status" value="1"/>
</dbReference>
<dbReference type="InterPro" id="IPR031167">
    <property type="entry name" value="G_OBG"/>
</dbReference>
<keyword evidence="4 9" id="KW-0479">Metal-binding</keyword>
<feature type="domain" description="OCT" evidence="12">
    <location>
        <begin position="350"/>
        <end position="428"/>
    </location>
</feature>
<dbReference type="InterPro" id="IPR006074">
    <property type="entry name" value="GTP1-OBG_CS"/>
</dbReference>
<dbReference type="GO" id="GO:0000287">
    <property type="term" value="F:magnesium ion binding"/>
    <property type="evidence" value="ECO:0007669"/>
    <property type="project" value="InterPro"/>
</dbReference>
<evidence type="ECO:0000259" key="11">
    <source>
        <dbReference type="PROSITE" id="PS51710"/>
    </source>
</evidence>
<dbReference type="PROSITE" id="PS51883">
    <property type="entry name" value="OBG"/>
    <property type="match status" value="1"/>
</dbReference>
<dbReference type="InterPro" id="IPR015349">
    <property type="entry name" value="OCT_dom"/>
</dbReference>
<evidence type="ECO:0000313" key="14">
    <source>
        <dbReference type="EMBL" id="UOE75530.1"/>
    </source>
</evidence>
<feature type="domain" description="OBG-type G" evidence="11">
    <location>
        <begin position="159"/>
        <end position="329"/>
    </location>
</feature>
<dbReference type="InterPro" id="IPR005225">
    <property type="entry name" value="Small_GTP-bd"/>
</dbReference>
<dbReference type="PRINTS" id="PR00326">
    <property type="entry name" value="GTP1OBG"/>
</dbReference>
<dbReference type="InterPro" id="IPR036726">
    <property type="entry name" value="GTP1_OBG_dom_sf"/>
</dbReference>
<comment type="subunit">
    <text evidence="9">Monomer.</text>
</comment>
<dbReference type="FunFam" id="3.40.50.300:FF:000515">
    <property type="entry name" value="GTPase Obg"/>
    <property type="match status" value="1"/>
</dbReference>
<dbReference type="Gene3D" id="3.30.300.350">
    <property type="entry name" value="GTP-binding protein OBG, C-terminal domain"/>
    <property type="match status" value="1"/>
</dbReference>
<dbReference type="Gene3D" id="3.40.50.300">
    <property type="entry name" value="P-loop containing nucleotide triphosphate hydrolases"/>
    <property type="match status" value="1"/>
</dbReference>
<reference evidence="14" key="1">
    <citation type="submission" date="2020-10" db="EMBL/GenBank/DDBJ databases">
        <authorList>
            <person name="Delgado J.A."/>
            <person name="Gonzalez J.M."/>
        </authorList>
    </citation>
    <scope>NUCLEOTIDE SEQUENCE</scope>
    <source>
        <strain evidence="14">23.6</strain>
    </source>
</reference>
<dbReference type="RefSeq" id="WP_125009415.1">
    <property type="nucleotide sequence ID" value="NZ_BHZK01000001.1"/>
</dbReference>
<dbReference type="NCBIfam" id="NF008956">
    <property type="entry name" value="PRK12299.1"/>
    <property type="match status" value="1"/>
</dbReference>
<dbReference type="Pfam" id="PF01926">
    <property type="entry name" value="MMR_HSR1"/>
    <property type="match status" value="1"/>
</dbReference>
<dbReference type="GO" id="GO:0005737">
    <property type="term" value="C:cytoplasm"/>
    <property type="evidence" value="ECO:0007669"/>
    <property type="project" value="UniProtKB-SubCell"/>
</dbReference>
<keyword evidence="6 9" id="KW-0378">Hydrolase</keyword>
<keyword evidence="7 9" id="KW-0460">Magnesium</keyword>
<dbReference type="NCBIfam" id="NF008955">
    <property type="entry name" value="PRK12297.1"/>
    <property type="match status" value="1"/>
</dbReference>
<evidence type="ECO:0000259" key="12">
    <source>
        <dbReference type="PROSITE" id="PS51881"/>
    </source>
</evidence>
<gene>
    <name evidence="14" type="primary">obgE</name>
    <name evidence="9" type="synonym">obg</name>
    <name evidence="14" type="ORF">IMI45_14575</name>
</gene>
<dbReference type="EMBL" id="CP063414">
    <property type="protein sequence ID" value="UOE75530.1"/>
    <property type="molecule type" value="Genomic_DNA"/>
</dbReference>
<feature type="binding site" evidence="9">
    <location>
        <position position="172"/>
    </location>
    <ligand>
        <name>Mg(2+)</name>
        <dbReference type="ChEBI" id="CHEBI:18420"/>
    </ligand>
</feature>
<dbReference type="GO" id="GO:0003924">
    <property type="term" value="F:GTPase activity"/>
    <property type="evidence" value="ECO:0007669"/>
    <property type="project" value="UniProtKB-UniRule"/>
</dbReference>
<comment type="cofactor">
    <cofactor evidence="1 9">
        <name>Mg(2+)</name>
        <dbReference type="ChEBI" id="CHEBI:18420"/>
    </cofactor>
</comment>
<evidence type="ECO:0000256" key="4">
    <source>
        <dbReference type="ARBA" id="ARBA00022723"/>
    </source>
</evidence>
<dbReference type="Gene3D" id="2.70.210.12">
    <property type="entry name" value="GTP1/OBG domain"/>
    <property type="match status" value="1"/>
</dbReference>
<dbReference type="CDD" id="cd01898">
    <property type="entry name" value="Obg"/>
    <property type="match status" value="1"/>
</dbReference>
<dbReference type="NCBIfam" id="TIGR00231">
    <property type="entry name" value="small_GTP"/>
    <property type="match status" value="1"/>
</dbReference>
<dbReference type="EC" id="3.6.5.-" evidence="9"/>
<feature type="binding site" evidence="9">
    <location>
        <position position="192"/>
    </location>
    <ligand>
        <name>Mg(2+)</name>
        <dbReference type="ChEBI" id="CHEBI:18420"/>
    </ligand>
</feature>
<feature type="region of interest" description="Disordered" evidence="10">
    <location>
        <begin position="118"/>
        <end position="144"/>
    </location>
</feature>
<keyword evidence="5 9" id="KW-0547">Nucleotide-binding</keyword>
<dbReference type="PANTHER" id="PTHR11702:SF31">
    <property type="entry name" value="MITOCHONDRIAL RIBOSOME-ASSOCIATED GTPASE 2"/>
    <property type="match status" value="1"/>
</dbReference>
<evidence type="ECO:0000256" key="7">
    <source>
        <dbReference type="ARBA" id="ARBA00022842"/>
    </source>
</evidence>
<organism evidence="14 15">
    <name type="scientific">Parageobacillus thermoglucosidasius</name>
    <name type="common">Geobacillus thermoglucosidasius</name>
    <dbReference type="NCBI Taxonomy" id="1426"/>
    <lineage>
        <taxon>Bacteria</taxon>
        <taxon>Bacillati</taxon>
        <taxon>Bacillota</taxon>
        <taxon>Bacilli</taxon>
        <taxon>Bacillales</taxon>
        <taxon>Anoxybacillaceae</taxon>
        <taxon>Parageobacillus</taxon>
    </lineage>
</organism>